<dbReference type="PROSITE" id="PS50024">
    <property type="entry name" value="SEA"/>
    <property type="match status" value="2"/>
</dbReference>
<protein>
    <submittedName>
        <fullName evidence="6">Mucin, partial</fullName>
    </submittedName>
</protein>
<dbReference type="EMBL" id="CACRXK020015129">
    <property type="protein sequence ID" value="CAB4027921.1"/>
    <property type="molecule type" value="Genomic_DNA"/>
</dbReference>
<dbReference type="GO" id="GO:0005509">
    <property type="term" value="F:calcium ion binding"/>
    <property type="evidence" value="ECO:0007669"/>
    <property type="project" value="InterPro"/>
</dbReference>
<evidence type="ECO:0000256" key="2">
    <source>
        <dbReference type="ARBA" id="ARBA00022729"/>
    </source>
</evidence>
<dbReference type="Gene3D" id="2.10.25.10">
    <property type="entry name" value="Laminin"/>
    <property type="match status" value="2"/>
</dbReference>
<keyword evidence="4" id="KW-1015">Disulfide bond</keyword>
<dbReference type="InterPro" id="IPR036364">
    <property type="entry name" value="SEA_dom_sf"/>
</dbReference>
<dbReference type="InterPro" id="IPR049883">
    <property type="entry name" value="NOTCH1_EGF-like"/>
</dbReference>
<dbReference type="Gene3D" id="3.30.70.960">
    <property type="entry name" value="SEA domain"/>
    <property type="match status" value="1"/>
</dbReference>
<comment type="caution">
    <text evidence="6">The sequence shown here is derived from an EMBL/GenBank/DDBJ whole genome shotgun (WGS) entry which is preliminary data.</text>
</comment>
<evidence type="ECO:0000256" key="3">
    <source>
        <dbReference type="ARBA" id="ARBA00022737"/>
    </source>
</evidence>
<comment type="caution">
    <text evidence="5">Lacks conserved residue(s) required for the propagation of feature annotation.</text>
</comment>
<evidence type="ECO:0000313" key="7">
    <source>
        <dbReference type="Proteomes" id="UP001152795"/>
    </source>
</evidence>
<dbReference type="PROSITE" id="PS01187">
    <property type="entry name" value="EGF_CA"/>
    <property type="match status" value="2"/>
</dbReference>
<dbReference type="PANTHER" id="PTHR24039:SF48">
    <property type="entry name" value="FIBRILLIN-2 ISOFORM X1-RELATED"/>
    <property type="match status" value="1"/>
</dbReference>
<dbReference type="SUPFAM" id="SSF82671">
    <property type="entry name" value="SEA domain"/>
    <property type="match status" value="1"/>
</dbReference>
<keyword evidence="3" id="KW-0677">Repeat</keyword>
<dbReference type="PROSITE" id="PS00010">
    <property type="entry name" value="ASX_HYDROXYL"/>
    <property type="match status" value="2"/>
</dbReference>
<dbReference type="PROSITE" id="PS01186">
    <property type="entry name" value="EGF_2"/>
    <property type="match status" value="1"/>
</dbReference>
<keyword evidence="1 5" id="KW-0245">EGF-like domain</keyword>
<feature type="non-terminal residue" evidence="6">
    <location>
        <position position="282"/>
    </location>
</feature>
<organism evidence="6 7">
    <name type="scientific">Paramuricea clavata</name>
    <name type="common">Red gorgonian</name>
    <name type="synonym">Violescent sea-whip</name>
    <dbReference type="NCBI Taxonomy" id="317549"/>
    <lineage>
        <taxon>Eukaryota</taxon>
        <taxon>Metazoa</taxon>
        <taxon>Cnidaria</taxon>
        <taxon>Anthozoa</taxon>
        <taxon>Octocorallia</taxon>
        <taxon>Malacalcyonacea</taxon>
        <taxon>Plexauridae</taxon>
        <taxon>Paramuricea</taxon>
    </lineage>
</organism>
<dbReference type="InterPro" id="IPR000082">
    <property type="entry name" value="SEA_dom"/>
</dbReference>
<dbReference type="OrthoDB" id="10045365at2759"/>
<accession>A0A7D9JEJ7</accession>
<dbReference type="Pfam" id="PF07645">
    <property type="entry name" value="EGF_CA"/>
    <property type="match status" value="2"/>
</dbReference>
<evidence type="ECO:0000256" key="5">
    <source>
        <dbReference type="PROSITE-ProRule" id="PRU00076"/>
    </source>
</evidence>
<dbReference type="InterPro" id="IPR000742">
    <property type="entry name" value="EGF"/>
</dbReference>
<evidence type="ECO:0000256" key="1">
    <source>
        <dbReference type="ARBA" id="ARBA00022536"/>
    </source>
</evidence>
<sequence>INECTTGSHTCHINADCTNNAGSYTCMCKNGFTGNGRACDEINECDENSNLCPSNTICENTYASYRCNCPRGQNYIDQVCTDVLVFNLQFTIRNVSFTNNLNDPRDEDYLKLKSQLESSVDNVYNKSDERSFYIAPARLQWFSQGPSNTVTANFSIFFNPLVRQMSMGDVRTEFISNLATTANGQSVLEPRYELTSSSIAAGDYNECSYSPSVCDSDELCQNYPGTYRCYCSSPRAVNINNVCTNVITYEAGLLILNIPFVPELDDPYSLLFLQLAEDVQIQ</sequence>
<dbReference type="SMART" id="SM00179">
    <property type="entry name" value="EGF_CA"/>
    <property type="match status" value="3"/>
</dbReference>
<dbReference type="PROSITE" id="PS50026">
    <property type="entry name" value="EGF_3"/>
    <property type="match status" value="2"/>
</dbReference>
<dbReference type="SUPFAM" id="SSF57184">
    <property type="entry name" value="Growth factor receptor domain"/>
    <property type="match status" value="1"/>
</dbReference>
<dbReference type="InterPro" id="IPR000152">
    <property type="entry name" value="EGF-type_Asp/Asn_hydroxyl_site"/>
</dbReference>
<dbReference type="InterPro" id="IPR009030">
    <property type="entry name" value="Growth_fac_rcpt_cys_sf"/>
</dbReference>
<dbReference type="InterPro" id="IPR024731">
    <property type="entry name" value="NELL2-like_EGF"/>
</dbReference>
<dbReference type="SMART" id="SM00181">
    <property type="entry name" value="EGF"/>
    <property type="match status" value="3"/>
</dbReference>
<feature type="non-terminal residue" evidence="6">
    <location>
        <position position="1"/>
    </location>
</feature>
<dbReference type="Pfam" id="PF12947">
    <property type="entry name" value="EGF_3"/>
    <property type="match status" value="1"/>
</dbReference>
<gene>
    <name evidence="6" type="ORF">PACLA_8A029979</name>
</gene>
<dbReference type="CDD" id="cd00054">
    <property type="entry name" value="EGF_CA"/>
    <property type="match status" value="3"/>
</dbReference>
<name>A0A7D9JEJ7_PARCT</name>
<keyword evidence="2" id="KW-0732">Signal</keyword>
<dbReference type="InterPro" id="IPR001881">
    <property type="entry name" value="EGF-like_Ca-bd_dom"/>
</dbReference>
<proteinExistence type="predicted"/>
<keyword evidence="7" id="KW-1185">Reference proteome</keyword>
<dbReference type="FunFam" id="2.10.25.10:FF:000038">
    <property type="entry name" value="Fibrillin 2"/>
    <property type="match status" value="1"/>
</dbReference>
<evidence type="ECO:0000313" key="6">
    <source>
        <dbReference type="EMBL" id="CAB4027921.1"/>
    </source>
</evidence>
<dbReference type="AlphaFoldDB" id="A0A7D9JEJ7"/>
<evidence type="ECO:0000256" key="4">
    <source>
        <dbReference type="ARBA" id="ARBA00023157"/>
    </source>
</evidence>
<dbReference type="Proteomes" id="UP001152795">
    <property type="component" value="Unassembled WGS sequence"/>
</dbReference>
<dbReference type="InterPro" id="IPR018097">
    <property type="entry name" value="EGF_Ca-bd_CS"/>
</dbReference>
<reference evidence="6" key="1">
    <citation type="submission" date="2020-04" db="EMBL/GenBank/DDBJ databases">
        <authorList>
            <person name="Alioto T."/>
            <person name="Alioto T."/>
            <person name="Gomez Garrido J."/>
        </authorList>
    </citation>
    <scope>NUCLEOTIDE SEQUENCE</scope>
    <source>
        <strain evidence="6">A484AB</strain>
    </source>
</reference>
<dbReference type="Pfam" id="PF01390">
    <property type="entry name" value="SEA"/>
    <property type="match status" value="1"/>
</dbReference>
<dbReference type="PANTHER" id="PTHR24039">
    <property type="entry name" value="FIBRILLIN-RELATED"/>
    <property type="match status" value="1"/>
</dbReference>